<reference evidence="1" key="1">
    <citation type="submission" date="2020-05" db="EMBL/GenBank/DDBJ databases">
        <title>WGS assembly of Panicum virgatum.</title>
        <authorList>
            <person name="Lovell J.T."/>
            <person name="Jenkins J."/>
            <person name="Shu S."/>
            <person name="Juenger T.E."/>
            <person name="Schmutz J."/>
        </authorList>
    </citation>
    <scope>NUCLEOTIDE SEQUENCE</scope>
    <source>
        <strain evidence="1">AP13</strain>
    </source>
</reference>
<proteinExistence type="predicted"/>
<dbReference type="AlphaFoldDB" id="A0A8T0MU56"/>
<gene>
    <name evidence="1" type="ORF">PVAP13_9NG575114</name>
</gene>
<comment type="caution">
    <text evidence="1">The sequence shown here is derived from an EMBL/GenBank/DDBJ whole genome shotgun (WGS) entry which is preliminary data.</text>
</comment>
<evidence type="ECO:0000313" key="2">
    <source>
        <dbReference type="Proteomes" id="UP000823388"/>
    </source>
</evidence>
<protein>
    <submittedName>
        <fullName evidence="1">Uncharacterized protein</fullName>
    </submittedName>
</protein>
<keyword evidence="2" id="KW-1185">Reference proteome</keyword>
<dbReference type="Proteomes" id="UP000823388">
    <property type="component" value="Chromosome 9N"/>
</dbReference>
<evidence type="ECO:0000313" key="1">
    <source>
        <dbReference type="EMBL" id="KAG2540587.1"/>
    </source>
</evidence>
<name>A0A8T0MU56_PANVG</name>
<accession>A0A8T0MU56</accession>
<sequence length="100" mass="11316">MQALPLLHTVVEWRHLQFSILPKGIGGFVCGAATFEVAHSVVWHLNLPKLLPDLLGYWCDTGVRSNIRNTCDELFFFCLSKRILDRGLNGQEYNLLPYAG</sequence>
<organism evidence="1 2">
    <name type="scientific">Panicum virgatum</name>
    <name type="common">Blackwell switchgrass</name>
    <dbReference type="NCBI Taxonomy" id="38727"/>
    <lineage>
        <taxon>Eukaryota</taxon>
        <taxon>Viridiplantae</taxon>
        <taxon>Streptophyta</taxon>
        <taxon>Embryophyta</taxon>
        <taxon>Tracheophyta</taxon>
        <taxon>Spermatophyta</taxon>
        <taxon>Magnoliopsida</taxon>
        <taxon>Liliopsida</taxon>
        <taxon>Poales</taxon>
        <taxon>Poaceae</taxon>
        <taxon>PACMAD clade</taxon>
        <taxon>Panicoideae</taxon>
        <taxon>Panicodae</taxon>
        <taxon>Paniceae</taxon>
        <taxon>Panicinae</taxon>
        <taxon>Panicum</taxon>
        <taxon>Panicum sect. Hiantes</taxon>
    </lineage>
</organism>
<dbReference type="EMBL" id="CM029054">
    <property type="protein sequence ID" value="KAG2540587.1"/>
    <property type="molecule type" value="Genomic_DNA"/>
</dbReference>